<feature type="transmembrane region" description="Helical" evidence="8">
    <location>
        <begin position="265"/>
        <end position="286"/>
    </location>
</feature>
<feature type="transmembrane region" description="Helical" evidence="8">
    <location>
        <begin position="227"/>
        <end position="253"/>
    </location>
</feature>
<reference evidence="10 11" key="1">
    <citation type="submission" date="2017-04" db="EMBL/GenBank/DDBJ databases">
        <authorList>
            <person name="Afonso C.L."/>
            <person name="Miller P.J."/>
            <person name="Scott M.A."/>
            <person name="Spackman E."/>
            <person name="Goraichik I."/>
            <person name="Dimitrov K.M."/>
            <person name="Suarez D.L."/>
            <person name="Swayne D.E."/>
        </authorList>
    </citation>
    <scope>NUCLEOTIDE SEQUENCE [LARGE SCALE GENOMIC DNA]</scope>
    <source>
        <strain evidence="10 11">DSM 11270</strain>
    </source>
</reference>
<feature type="domain" description="ABC transmembrane type-2" evidence="9">
    <location>
        <begin position="134"/>
        <end position="377"/>
    </location>
</feature>
<proteinExistence type="inferred from homology"/>
<evidence type="ECO:0000256" key="4">
    <source>
        <dbReference type="ARBA" id="ARBA00022475"/>
    </source>
</evidence>
<evidence type="ECO:0000256" key="2">
    <source>
        <dbReference type="ARBA" id="ARBA00007783"/>
    </source>
</evidence>
<feature type="transmembrane region" description="Helical" evidence="8">
    <location>
        <begin position="356"/>
        <end position="376"/>
    </location>
</feature>
<evidence type="ECO:0000256" key="8">
    <source>
        <dbReference type="SAM" id="Phobius"/>
    </source>
</evidence>
<keyword evidence="3" id="KW-0813">Transport</keyword>
<evidence type="ECO:0000256" key="7">
    <source>
        <dbReference type="ARBA" id="ARBA00023136"/>
    </source>
</evidence>
<accession>A0A1W1UU91</accession>
<gene>
    <name evidence="10" type="ORF">SAMN00017405_2379</name>
</gene>
<evidence type="ECO:0000256" key="1">
    <source>
        <dbReference type="ARBA" id="ARBA00004651"/>
    </source>
</evidence>
<keyword evidence="11" id="KW-1185">Reference proteome</keyword>
<evidence type="ECO:0000256" key="6">
    <source>
        <dbReference type="ARBA" id="ARBA00022989"/>
    </source>
</evidence>
<dbReference type="Proteomes" id="UP000192731">
    <property type="component" value="Unassembled WGS sequence"/>
</dbReference>
<dbReference type="Pfam" id="PF12698">
    <property type="entry name" value="ABC2_membrane_3"/>
    <property type="match status" value="1"/>
</dbReference>
<name>A0A1W1UU91_DESTI</name>
<evidence type="ECO:0000256" key="3">
    <source>
        <dbReference type="ARBA" id="ARBA00022448"/>
    </source>
</evidence>
<dbReference type="GO" id="GO:0005886">
    <property type="term" value="C:plasma membrane"/>
    <property type="evidence" value="ECO:0007669"/>
    <property type="project" value="UniProtKB-SubCell"/>
</dbReference>
<dbReference type="InterPro" id="IPR013525">
    <property type="entry name" value="ABC2_TM"/>
</dbReference>
<feature type="transmembrane region" description="Helical" evidence="8">
    <location>
        <begin position="298"/>
        <end position="317"/>
    </location>
</feature>
<dbReference type="Gene3D" id="3.40.1710.10">
    <property type="entry name" value="abc type-2 transporter like domain"/>
    <property type="match status" value="1"/>
</dbReference>
<dbReference type="InterPro" id="IPR047817">
    <property type="entry name" value="ABC2_TM_bact-type"/>
</dbReference>
<evidence type="ECO:0000259" key="9">
    <source>
        <dbReference type="PROSITE" id="PS51012"/>
    </source>
</evidence>
<keyword evidence="5 8" id="KW-0812">Transmembrane</keyword>
<dbReference type="RefSeq" id="WP_084052391.1">
    <property type="nucleotide sequence ID" value="NZ_FWWT01000011.1"/>
</dbReference>
<dbReference type="PANTHER" id="PTHR30294:SF29">
    <property type="entry name" value="MULTIDRUG ABC TRANSPORTER PERMEASE YBHS-RELATED"/>
    <property type="match status" value="1"/>
</dbReference>
<feature type="transmembrane region" description="Helical" evidence="8">
    <location>
        <begin position="187"/>
        <end position="206"/>
    </location>
</feature>
<evidence type="ECO:0000313" key="11">
    <source>
        <dbReference type="Proteomes" id="UP000192731"/>
    </source>
</evidence>
<organism evidence="10 11">
    <name type="scientific">Desulfonispora thiosulfatigenes DSM 11270</name>
    <dbReference type="NCBI Taxonomy" id="656914"/>
    <lineage>
        <taxon>Bacteria</taxon>
        <taxon>Bacillati</taxon>
        <taxon>Bacillota</taxon>
        <taxon>Clostridia</taxon>
        <taxon>Eubacteriales</taxon>
        <taxon>Peptococcaceae</taxon>
        <taxon>Desulfonispora</taxon>
    </lineage>
</organism>
<dbReference type="EMBL" id="FWWT01000011">
    <property type="protein sequence ID" value="SMB84667.1"/>
    <property type="molecule type" value="Genomic_DNA"/>
</dbReference>
<comment type="subcellular location">
    <subcellularLocation>
        <location evidence="1">Cell membrane</location>
        <topology evidence="1">Multi-pass membrane protein</topology>
    </subcellularLocation>
</comment>
<comment type="similarity">
    <text evidence="2">Belongs to the ABC-2 integral membrane protein family.</text>
</comment>
<dbReference type="PANTHER" id="PTHR30294">
    <property type="entry name" value="MEMBRANE COMPONENT OF ABC TRANSPORTER YHHJ-RELATED"/>
    <property type="match status" value="1"/>
</dbReference>
<sequence>MIKGFFYVFFREIRILFKDKKSFAVLLFVPILYTLVFGYMYQANMVKHVKTAVINYSPSNISRMVTNGFEKSDRFDIKYYLNDEGKIKSLMENDEIDVAVIIPRDFTKNIKNGKASSVFLGIDTSNVAISNGAMASAMQIVQTYSKGTVIKKLEATGLLAEEASSKAMPISVSFHPWYNPSFGYTNFILLGVMAVALQQITLMFAANSLTREIERNELNELLKYNPIAMYIGKFIVYLLAGLFTLIGGCLVAFKIFHVPLQSEAVYILLLAVPFYISIISFGFFIAIFCKNQGESAQIAMLLAYPTFLLSGFTWPLASMPETLQMVSKALPLTYFASNIRKISLMELNFEALKNELYSLCALSCIYFVISLIVVVFKYKASNSSKEAASLEGKKVQEC</sequence>
<dbReference type="AlphaFoldDB" id="A0A1W1UU91"/>
<dbReference type="PROSITE" id="PS51012">
    <property type="entry name" value="ABC_TM2"/>
    <property type="match status" value="1"/>
</dbReference>
<keyword evidence="7 8" id="KW-0472">Membrane</keyword>
<dbReference type="STRING" id="656914.SAMN00017405_2379"/>
<dbReference type="OrthoDB" id="9788252at2"/>
<keyword evidence="6 8" id="KW-1133">Transmembrane helix</keyword>
<feature type="transmembrane region" description="Helical" evidence="8">
    <location>
        <begin position="21"/>
        <end position="41"/>
    </location>
</feature>
<dbReference type="GO" id="GO:0140359">
    <property type="term" value="F:ABC-type transporter activity"/>
    <property type="evidence" value="ECO:0007669"/>
    <property type="project" value="InterPro"/>
</dbReference>
<keyword evidence="4" id="KW-1003">Cell membrane</keyword>
<evidence type="ECO:0000256" key="5">
    <source>
        <dbReference type="ARBA" id="ARBA00022692"/>
    </source>
</evidence>
<protein>
    <submittedName>
        <fullName evidence="10">ABC-2 type transport system permease protein</fullName>
    </submittedName>
</protein>
<dbReference type="InterPro" id="IPR051449">
    <property type="entry name" value="ABC-2_transporter_component"/>
</dbReference>
<evidence type="ECO:0000313" key="10">
    <source>
        <dbReference type="EMBL" id="SMB84667.1"/>
    </source>
</evidence>